<feature type="compositionally biased region" description="Basic and acidic residues" evidence="2">
    <location>
        <begin position="115"/>
        <end position="130"/>
    </location>
</feature>
<evidence type="ECO:0000259" key="4">
    <source>
        <dbReference type="PROSITE" id="PS51745"/>
    </source>
</evidence>
<dbReference type="SUPFAM" id="SSF54277">
    <property type="entry name" value="CAD &amp; PB1 domains"/>
    <property type="match status" value="1"/>
</dbReference>
<dbReference type="CDD" id="cd05992">
    <property type="entry name" value="PB1"/>
    <property type="match status" value="1"/>
</dbReference>
<dbReference type="Pfam" id="PF00564">
    <property type="entry name" value="PB1"/>
    <property type="match status" value="1"/>
</dbReference>
<dbReference type="EMBL" id="JAOAOG010000213">
    <property type="protein sequence ID" value="KAJ6240078.1"/>
    <property type="molecule type" value="Genomic_DNA"/>
</dbReference>
<dbReference type="Gene3D" id="3.10.20.90">
    <property type="entry name" value="Phosphatidylinositol 3-kinase Catalytic Subunit, Chain A, domain 1"/>
    <property type="match status" value="1"/>
</dbReference>
<keyword evidence="1" id="KW-0175">Coiled coil</keyword>
<feature type="coiled-coil region" evidence="1">
    <location>
        <begin position="313"/>
        <end position="342"/>
    </location>
</feature>
<feature type="region of interest" description="Disordered" evidence="2">
    <location>
        <begin position="112"/>
        <end position="307"/>
    </location>
</feature>
<evidence type="ECO:0000256" key="2">
    <source>
        <dbReference type="SAM" id="MobiDB-lite"/>
    </source>
</evidence>
<gene>
    <name evidence="5" type="ORF">M0813_24418</name>
</gene>
<dbReference type="InterPro" id="IPR053793">
    <property type="entry name" value="PB1-like"/>
</dbReference>
<organism evidence="5 6">
    <name type="scientific">Anaeramoeba flamelloides</name>
    <dbReference type="NCBI Taxonomy" id="1746091"/>
    <lineage>
        <taxon>Eukaryota</taxon>
        <taxon>Metamonada</taxon>
        <taxon>Anaeramoebidae</taxon>
        <taxon>Anaeramoeba</taxon>
    </lineage>
</organism>
<dbReference type="InterPro" id="IPR000270">
    <property type="entry name" value="PB1_dom"/>
</dbReference>
<protein>
    <submittedName>
        <fullName evidence="5">Protein phox4</fullName>
    </submittedName>
</protein>
<dbReference type="InterPro" id="IPR009060">
    <property type="entry name" value="UBA-like_sf"/>
</dbReference>
<dbReference type="SMART" id="SM00666">
    <property type="entry name" value="PB1"/>
    <property type="match status" value="1"/>
</dbReference>
<name>A0ABQ8Y7A4_9EUKA</name>
<dbReference type="SUPFAM" id="SSF46934">
    <property type="entry name" value="UBA-like"/>
    <property type="match status" value="1"/>
</dbReference>
<proteinExistence type="predicted"/>
<evidence type="ECO:0000313" key="6">
    <source>
        <dbReference type="Proteomes" id="UP001150062"/>
    </source>
</evidence>
<comment type="caution">
    <text evidence="5">The sequence shown here is derived from an EMBL/GenBank/DDBJ whole genome shotgun (WGS) entry which is preliminary data.</text>
</comment>
<dbReference type="Gene3D" id="1.10.8.10">
    <property type="entry name" value="DNA helicase RuvA subunit, C-terminal domain"/>
    <property type="match status" value="1"/>
</dbReference>
<feature type="domain" description="PB1" evidence="4">
    <location>
        <begin position="8"/>
        <end position="94"/>
    </location>
</feature>
<dbReference type="SMART" id="SM00165">
    <property type="entry name" value="UBA"/>
    <property type="match status" value="1"/>
</dbReference>
<evidence type="ECO:0000313" key="5">
    <source>
        <dbReference type="EMBL" id="KAJ6240078.1"/>
    </source>
</evidence>
<dbReference type="InterPro" id="IPR015940">
    <property type="entry name" value="UBA"/>
</dbReference>
<dbReference type="PROSITE" id="PS51745">
    <property type="entry name" value="PB1"/>
    <property type="match status" value="1"/>
</dbReference>
<sequence>MSYTKNETVIIKIHFEEQIRRISLPINSTYKHLIKTLYKLLFFDQKKNDHFFLVSYKDEEEDIVKIGSTIELQEAFRISKLNSPAILRLNVDQVLNTNQTYIFEESEGLFITSKSESKSEPESESKDLVGNHEVSNNNIISPNLNKNEKEEQEEEKKEEEKKEQEKEEEKKEQEKKEQEKKEEEEKEGLKKTENKNGNENQFTKRILENKTTDSNSESVDETTIITNIIEKKDKQPQTKQNNKKKINQNNKTKTNNNKINNPKKNPRKNQNPWRTAKNRRQKKRRKRYQSVKIRKQREKDQNLFQSKNFYHLRDQQRREIKKKKEEEEEIKELMKLEELKEMGFGNEELNLDILETFDGDLNKAIQYLLEIQAKY</sequence>
<dbReference type="Proteomes" id="UP001150062">
    <property type="component" value="Unassembled WGS sequence"/>
</dbReference>
<keyword evidence="6" id="KW-1185">Reference proteome</keyword>
<evidence type="ECO:0000256" key="1">
    <source>
        <dbReference type="SAM" id="Coils"/>
    </source>
</evidence>
<feature type="compositionally biased region" description="Low complexity" evidence="2">
    <location>
        <begin position="247"/>
        <end position="275"/>
    </location>
</feature>
<dbReference type="PROSITE" id="PS50030">
    <property type="entry name" value="UBA"/>
    <property type="match status" value="1"/>
</dbReference>
<accession>A0ABQ8Y7A4</accession>
<feature type="compositionally biased region" description="Low complexity" evidence="2">
    <location>
        <begin position="135"/>
        <end position="145"/>
    </location>
</feature>
<feature type="compositionally biased region" description="Basic and acidic residues" evidence="2">
    <location>
        <begin position="146"/>
        <end position="196"/>
    </location>
</feature>
<reference evidence="5" key="1">
    <citation type="submission" date="2022-08" db="EMBL/GenBank/DDBJ databases">
        <title>Novel sulfate-reducing endosymbionts in the free-living metamonad Anaeramoeba.</title>
        <authorList>
            <person name="Jerlstrom-Hultqvist J."/>
            <person name="Cepicka I."/>
            <person name="Gallot-Lavallee L."/>
            <person name="Salas-Leiva D."/>
            <person name="Curtis B.A."/>
            <person name="Zahonova K."/>
            <person name="Pipaliya S."/>
            <person name="Dacks J."/>
            <person name="Roger A.J."/>
        </authorList>
    </citation>
    <scope>NUCLEOTIDE SEQUENCE</scope>
    <source>
        <strain evidence="5">Schooner1</strain>
    </source>
</reference>
<evidence type="ECO:0000259" key="3">
    <source>
        <dbReference type="PROSITE" id="PS50030"/>
    </source>
</evidence>
<feature type="compositionally biased region" description="Basic residues" evidence="2">
    <location>
        <begin position="276"/>
        <end position="296"/>
    </location>
</feature>
<feature type="domain" description="UBA" evidence="3">
    <location>
        <begin position="325"/>
        <end position="371"/>
    </location>
</feature>